<dbReference type="AlphaFoldDB" id="A0A2T1GKU4"/>
<evidence type="ECO:0000256" key="3">
    <source>
        <dbReference type="HAMAP-Rule" id="MF_00524"/>
    </source>
</evidence>
<keyword evidence="1 3" id="KW-0808">Transferase</keyword>
<dbReference type="SUPFAM" id="SSF53067">
    <property type="entry name" value="Actin-like ATPase domain"/>
    <property type="match status" value="1"/>
</dbReference>
<dbReference type="EC" id="2.7.1.2" evidence="3"/>
<evidence type="ECO:0000256" key="2">
    <source>
        <dbReference type="ARBA" id="ARBA00022777"/>
    </source>
</evidence>
<dbReference type="GO" id="GO:0005536">
    <property type="term" value="F:D-glucose binding"/>
    <property type="evidence" value="ECO:0007669"/>
    <property type="project" value="InterPro"/>
</dbReference>
<dbReference type="InterPro" id="IPR003836">
    <property type="entry name" value="Glucokinase"/>
</dbReference>
<dbReference type="InterPro" id="IPR043129">
    <property type="entry name" value="ATPase_NBD"/>
</dbReference>
<keyword evidence="3" id="KW-0547">Nucleotide-binding</keyword>
<dbReference type="NCBIfam" id="TIGR00749">
    <property type="entry name" value="glk"/>
    <property type="match status" value="1"/>
</dbReference>
<dbReference type="GO" id="GO:0005524">
    <property type="term" value="F:ATP binding"/>
    <property type="evidence" value="ECO:0007669"/>
    <property type="project" value="UniProtKB-UniRule"/>
</dbReference>
<keyword evidence="6" id="KW-1185">Reference proteome</keyword>
<dbReference type="PANTHER" id="PTHR47363">
    <property type="entry name" value="GLUCOKINASE"/>
    <property type="match status" value="1"/>
</dbReference>
<dbReference type="Proteomes" id="UP000238937">
    <property type="component" value="Unassembled WGS sequence"/>
</dbReference>
<comment type="subcellular location">
    <subcellularLocation>
        <location evidence="3">Cytoplasm</location>
    </subcellularLocation>
</comment>
<dbReference type="Pfam" id="PF02685">
    <property type="entry name" value="Glucokinase"/>
    <property type="match status" value="1"/>
</dbReference>
<evidence type="ECO:0000256" key="1">
    <source>
        <dbReference type="ARBA" id="ARBA00022679"/>
    </source>
</evidence>
<comment type="similarity">
    <text evidence="3 4">Belongs to the bacterial glucokinase family.</text>
</comment>
<gene>
    <name evidence="3 5" type="primary">glk</name>
    <name evidence="5" type="ORF">C7B77_04725</name>
</gene>
<dbReference type="HAMAP" id="MF_00524">
    <property type="entry name" value="Glucokinase"/>
    <property type="match status" value="1"/>
</dbReference>
<comment type="caution">
    <text evidence="5">The sequence shown here is derived from an EMBL/GenBank/DDBJ whole genome shotgun (WGS) entry which is preliminary data.</text>
</comment>
<name>A0A2T1GKU4_9CYAN</name>
<sequence>MMILAGDIGGTNTRLALFELKAGAIVSIAKATFASHNYPNLEEIVGKFRATYPQHITQACFGVAGPVKHGRCDATNLPWVVDAQVLANLLDLKTVGLINDLEANVLGISVLNTTNLVTLNPGEADAEGNAALIAAGTGLGEAGLYWDGRHYQPIASEGGHADFAPSNELEIELLRYLMARFGRVSWERVLSGPGLYNIYQFLRDTGRGNEPNWLATEIQELDPPSAISQAALSGQSSLCDLTLELFIALYGAEAGNLALTMKATGGLFIGGGIAPKLIERIDSTTTFMDAFTAKGRMRSLLAAMPVKVIMFDKTALWGAAVWANNLSPSVLGRESSPHRRLG</sequence>
<dbReference type="PANTHER" id="PTHR47363:SF1">
    <property type="entry name" value="GLUCOKINASE"/>
    <property type="match status" value="1"/>
</dbReference>
<evidence type="ECO:0000313" key="6">
    <source>
        <dbReference type="Proteomes" id="UP000238937"/>
    </source>
</evidence>
<feature type="binding site" evidence="3">
    <location>
        <begin position="6"/>
        <end position="11"/>
    </location>
    <ligand>
        <name>ATP</name>
        <dbReference type="ChEBI" id="CHEBI:30616"/>
    </ligand>
</feature>
<keyword evidence="3" id="KW-0067">ATP-binding</keyword>
<dbReference type="GO" id="GO:0005737">
    <property type="term" value="C:cytoplasm"/>
    <property type="evidence" value="ECO:0007669"/>
    <property type="project" value="UniProtKB-SubCell"/>
</dbReference>
<accession>A0A2T1GKU4</accession>
<dbReference type="Gene3D" id="3.30.420.40">
    <property type="match status" value="1"/>
</dbReference>
<dbReference type="RefSeq" id="WP_106300819.1">
    <property type="nucleotide sequence ID" value="NZ_PVWO01000035.1"/>
</dbReference>
<comment type="catalytic activity">
    <reaction evidence="3">
        <text>D-glucose + ATP = D-glucose 6-phosphate + ADP + H(+)</text>
        <dbReference type="Rhea" id="RHEA:17825"/>
        <dbReference type="ChEBI" id="CHEBI:4167"/>
        <dbReference type="ChEBI" id="CHEBI:15378"/>
        <dbReference type="ChEBI" id="CHEBI:30616"/>
        <dbReference type="ChEBI" id="CHEBI:61548"/>
        <dbReference type="ChEBI" id="CHEBI:456216"/>
        <dbReference type="EC" id="2.7.1.2"/>
    </reaction>
</comment>
<keyword evidence="3" id="KW-0963">Cytoplasm</keyword>
<evidence type="ECO:0000256" key="4">
    <source>
        <dbReference type="RuleBase" id="RU004046"/>
    </source>
</evidence>
<reference evidence="5 6" key="1">
    <citation type="submission" date="2018-03" db="EMBL/GenBank/DDBJ databases">
        <title>The ancient ancestry and fast evolution of plastids.</title>
        <authorList>
            <person name="Moore K.R."/>
            <person name="Magnabosco C."/>
            <person name="Momper L."/>
            <person name="Gold D.A."/>
            <person name="Bosak T."/>
            <person name="Fournier G.P."/>
        </authorList>
    </citation>
    <scope>NUCLEOTIDE SEQUENCE [LARGE SCALE GENOMIC DNA]</scope>
    <source>
        <strain evidence="5 6">CCALA 037</strain>
    </source>
</reference>
<keyword evidence="3" id="KW-0324">Glycolysis</keyword>
<dbReference type="CDD" id="cd24008">
    <property type="entry name" value="ASKHA_NBD_GLK"/>
    <property type="match status" value="1"/>
</dbReference>
<dbReference type="OrthoDB" id="9800595at2"/>
<dbReference type="EMBL" id="PVWO01000035">
    <property type="protein sequence ID" value="PSB58438.1"/>
    <property type="molecule type" value="Genomic_DNA"/>
</dbReference>
<dbReference type="GO" id="GO:0006096">
    <property type="term" value="P:glycolytic process"/>
    <property type="evidence" value="ECO:0007669"/>
    <property type="project" value="UniProtKB-UniRule"/>
</dbReference>
<dbReference type="GO" id="GO:0004340">
    <property type="term" value="F:glucokinase activity"/>
    <property type="evidence" value="ECO:0007669"/>
    <property type="project" value="UniProtKB-UniRule"/>
</dbReference>
<dbReference type="Gene3D" id="3.40.367.20">
    <property type="match status" value="1"/>
</dbReference>
<proteinExistence type="inferred from homology"/>
<evidence type="ECO:0000313" key="5">
    <source>
        <dbReference type="EMBL" id="PSB58438.1"/>
    </source>
</evidence>
<protein>
    <recommendedName>
        <fullName evidence="3">Glucokinase</fullName>
        <ecNumber evidence="3">2.7.1.2</ecNumber>
    </recommendedName>
    <alternativeName>
        <fullName evidence="3">Glucose kinase</fullName>
    </alternativeName>
</protein>
<keyword evidence="2 3" id="KW-0418">Kinase</keyword>
<organism evidence="5 6">
    <name type="scientific">Chamaesiphon polymorphus CCALA 037</name>
    <dbReference type="NCBI Taxonomy" id="2107692"/>
    <lineage>
        <taxon>Bacteria</taxon>
        <taxon>Bacillati</taxon>
        <taxon>Cyanobacteriota</taxon>
        <taxon>Cyanophyceae</taxon>
        <taxon>Gomontiellales</taxon>
        <taxon>Chamaesiphonaceae</taxon>
        <taxon>Chamaesiphon</taxon>
    </lineage>
</organism>